<feature type="non-terminal residue" evidence="2">
    <location>
        <position position="261"/>
    </location>
</feature>
<protein>
    <recommendedName>
        <fullName evidence="1">Haem-binding uptake Tiki superfamily ChaN domain-containing protein</fullName>
    </recommendedName>
</protein>
<gene>
    <name evidence="2" type="ORF">S12H4_41825</name>
</gene>
<dbReference type="AlphaFoldDB" id="X1V176"/>
<evidence type="ECO:0000313" key="2">
    <source>
        <dbReference type="EMBL" id="GAJ09572.1"/>
    </source>
</evidence>
<reference evidence="2" key="1">
    <citation type="journal article" date="2014" name="Front. Microbiol.">
        <title>High frequency of phylogenetically diverse reductive dehalogenase-homologous genes in deep subseafloor sedimentary metagenomes.</title>
        <authorList>
            <person name="Kawai M."/>
            <person name="Futagami T."/>
            <person name="Toyoda A."/>
            <person name="Takaki Y."/>
            <person name="Nishi S."/>
            <person name="Hori S."/>
            <person name="Arai W."/>
            <person name="Tsubouchi T."/>
            <person name="Morono Y."/>
            <person name="Uchiyama I."/>
            <person name="Ito T."/>
            <person name="Fujiyama A."/>
            <person name="Inagaki F."/>
            <person name="Takami H."/>
        </authorList>
    </citation>
    <scope>NUCLEOTIDE SEQUENCE</scope>
    <source>
        <strain evidence="2">Expedition CK06-06</strain>
    </source>
</reference>
<name>X1V176_9ZZZZ</name>
<feature type="domain" description="Haem-binding uptake Tiki superfamily ChaN" evidence="1">
    <location>
        <begin position="75"/>
        <end position="257"/>
    </location>
</feature>
<organism evidence="2">
    <name type="scientific">marine sediment metagenome</name>
    <dbReference type="NCBI Taxonomy" id="412755"/>
    <lineage>
        <taxon>unclassified sequences</taxon>
        <taxon>metagenomes</taxon>
        <taxon>ecological metagenomes</taxon>
    </lineage>
</organism>
<dbReference type="Gene3D" id="3.40.50.11550">
    <property type="match status" value="1"/>
</dbReference>
<dbReference type="CDD" id="cd14727">
    <property type="entry name" value="ChanN-like"/>
    <property type="match status" value="1"/>
</dbReference>
<feature type="non-terminal residue" evidence="2">
    <location>
        <position position="1"/>
    </location>
</feature>
<comment type="caution">
    <text evidence="2">The sequence shown here is derived from an EMBL/GenBank/DDBJ whole genome shotgun (WGS) entry which is preliminary data.</text>
</comment>
<dbReference type="SUPFAM" id="SSF159501">
    <property type="entry name" value="EreA/ChaN-like"/>
    <property type="match status" value="1"/>
</dbReference>
<accession>X1V176</accession>
<evidence type="ECO:0000259" key="1">
    <source>
        <dbReference type="Pfam" id="PF04187"/>
    </source>
</evidence>
<dbReference type="Pfam" id="PF04187">
    <property type="entry name" value="Cofac_haem_bdg"/>
    <property type="match status" value="1"/>
</dbReference>
<dbReference type="EMBL" id="BARW01025528">
    <property type="protein sequence ID" value="GAJ09572.1"/>
    <property type="molecule type" value="Genomic_DNA"/>
</dbReference>
<proteinExistence type="predicted"/>
<sequence length="261" mass="30380">RPEFALSGGKNMNRNKAFTVLLAMLFSTLIFADETQDRTLRLKIGNPKLKNKTLEIEPGKIFSAKSGQVVSFGEMIKEMKDSRFIYVGETHDCLPMHDIQFKIAEALYQQNHKLAIGLEMFDVEWQTPLNKWSLGLLYQEEFLDDSQWYVNWNFNFKYYEKIFTLAKENKVPMYALNAPRKIIRKIRILGWDSLTDEEKKYVPKPGLSNKDHIQLMQTIFEDMEMPEAMKGHGDIMYKAIYRAQSAWDEVMAANTLRAAIS</sequence>
<dbReference type="InterPro" id="IPR007314">
    <property type="entry name" value="Cofac_haem-bd_dom"/>
</dbReference>